<feature type="non-terminal residue" evidence="1">
    <location>
        <position position="52"/>
    </location>
</feature>
<sequence length="52" mass="5923">MSRKVTVSTIQLPMWKEGETPEEVKEHNIRRIFEMLAVAGVRGSDVAVFGEY</sequence>
<protein>
    <recommendedName>
        <fullName evidence="2">CN hydrolase domain-containing protein</fullName>
    </recommendedName>
</protein>
<dbReference type="EMBL" id="BARS01034175">
    <property type="protein sequence ID" value="GAG19283.1"/>
    <property type="molecule type" value="Genomic_DNA"/>
</dbReference>
<evidence type="ECO:0000313" key="1">
    <source>
        <dbReference type="EMBL" id="GAG19283.1"/>
    </source>
</evidence>
<name>X0W3S3_9ZZZZ</name>
<reference evidence="1" key="1">
    <citation type="journal article" date="2014" name="Front. Microbiol.">
        <title>High frequency of phylogenetically diverse reductive dehalogenase-homologous genes in deep subseafloor sedimentary metagenomes.</title>
        <authorList>
            <person name="Kawai M."/>
            <person name="Futagami T."/>
            <person name="Toyoda A."/>
            <person name="Takaki Y."/>
            <person name="Nishi S."/>
            <person name="Hori S."/>
            <person name="Arai W."/>
            <person name="Tsubouchi T."/>
            <person name="Morono Y."/>
            <person name="Uchiyama I."/>
            <person name="Ito T."/>
            <person name="Fujiyama A."/>
            <person name="Inagaki F."/>
            <person name="Takami H."/>
        </authorList>
    </citation>
    <scope>NUCLEOTIDE SEQUENCE</scope>
    <source>
        <strain evidence="1">Expedition CK06-06</strain>
    </source>
</reference>
<dbReference type="AlphaFoldDB" id="X0W3S3"/>
<gene>
    <name evidence="1" type="ORF">S01H1_52839</name>
</gene>
<proteinExistence type="predicted"/>
<accession>X0W3S3</accession>
<comment type="caution">
    <text evidence="1">The sequence shown here is derived from an EMBL/GenBank/DDBJ whole genome shotgun (WGS) entry which is preliminary data.</text>
</comment>
<evidence type="ECO:0008006" key="2">
    <source>
        <dbReference type="Google" id="ProtNLM"/>
    </source>
</evidence>
<organism evidence="1">
    <name type="scientific">marine sediment metagenome</name>
    <dbReference type="NCBI Taxonomy" id="412755"/>
    <lineage>
        <taxon>unclassified sequences</taxon>
        <taxon>metagenomes</taxon>
        <taxon>ecological metagenomes</taxon>
    </lineage>
</organism>